<sequence>MQSRGSYFTGEEGRLDYEPRSSRHVKERLPRSSQAHSSRVSLQKNVQPYAYTVSTYPHGINKKESRSPSRAEVMHQARALSPPLTQHGSQVLSSSRLRYVGAPLTKRISPSDFLREACAAKSHQQSSSQGLLASLKHLKASNASPMSHESVSIVVPCAFHPLLQQALLLIEAAEVEERLAFSQEERDAFDSVIVLFSIAREIEAIRVAAFEMFHIERASRRALKRQERHERRILRLWFSESYGDALLSEEVRIIRRQSEESKSTFTFSPSHSQSKSLRQLSQDVFDVSAAWIGSPSSRKVPCSQKSGNNAHYVALSSFQPVWQRESIGNPSPTSSCDEVLYKSTRALLPKSSKSYFSHPVGSPHLLHKSSDSVNVADKFQYYREYGDHRLSSFGDIETDLEDRIARQKTLLVPGRQLLK</sequence>
<dbReference type="EMBL" id="LS997626">
    <property type="protein sequence ID" value="SYZ67056.1"/>
    <property type="molecule type" value="Genomic_DNA"/>
</dbReference>
<name>A0A3P3Z9Y3_LEIBR</name>
<dbReference type="VEuPathDB" id="TriTrypDB:LbrM.27.1400"/>
<feature type="compositionally biased region" description="Basic and acidic residues" evidence="1">
    <location>
        <begin position="11"/>
        <end position="21"/>
    </location>
</feature>
<feature type="compositionally biased region" description="Polar residues" evidence="1">
    <location>
        <begin position="31"/>
        <end position="41"/>
    </location>
</feature>
<protein>
    <submittedName>
        <fullName evidence="2">Hypothetical_protein</fullName>
    </submittedName>
</protein>
<reference evidence="2 3" key="1">
    <citation type="submission" date="2018-09" db="EMBL/GenBank/DDBJ databases">
        <authorList>
            <person name="Peiro R."/>
            <person name="Begona"/>
            <person name="Cbmso G."/>
            <person name="Lopez M."/>
            <person name="Gonzalez S."/>
        </authorList>
    </citation>
    <scope>NUCLEOTIDE SEQUENCE [LARGE SCALE GENOMIC DNA]</scope>
</reference>
<accession>A0A3P3Z9Y3</accession>
<dbReference type="Proteomes" id="UP000319462">
    <property type="component" value="Chromosome 27"/>
</dbReference>
<feature type="region of interest" description="Disordered" evidence="1">
    <location>
        <begin position="1"/>
        <end position="41"/>
    </location>
</feature>
<evidence type="ECO:0000313" key="2">
    <source>
        <dbReference type="EMBL" id="SYZ67056.1"/>
    </source>
</evidence>
<dbReference type="AlphaFoldDB" id="A0A3P3Z9Y3"/>
<dbReference type="RefSeq" id="XP_001565898.1">
    <property type="nucleotide sequence ID" value="XM_001565848.1"/>
</dbReference>
<evidence type="ECO:0000256" key="1">
    <source>
        <dbReference type="SAM" id="MobiDB-lite"/>
    </source>
</evidence>
<dbReference type="KEGG" id="lbz:LBRM_27_1400"/>
<proteinExistence type="predicted"/>
<organism evidence="2 3">
    <name type="scientific">Leishmania braziliensis MHOM/BR/75/M2904</name>
    <dbReference type="NCBI Taxonomy" id="420245"/>
    <lineage>
        <taxon>Eukaryota</taxon>
        <taxon>Discoba</taxon>
        <taxon>Euglenozoa</taxon>
        <taxon>Kinetoplastea</taxon>
        <taxon>Metakinetoplastina</taxon>
        <taxon>Trypanosomatida</taxon>
        <taxon>Trypanosomatidae</taxon>
        <taxon>Leishmaniinae</taxon>
        <taxon>Leishmania</taxon>
        <taxon>Leishmania braziliensis species complex</taxon>
    </lineage>
</organism>
<gene>
    <name evidence="2" type="ORF">LBRM2904_27.1240</name>
</gene>
<evidence type="ECO:0000313" key="3">
    <source>
        <dbReference type="Proteomes" id="UP000319462"/>
    </source>
</evidence>